<feature type="compositionally biased region" description="Basic and acidic residues" evidence="1">
    <location>
        <begin position="237"/>
        <end position="256"/>
    </location>
</feature>
<name>A0A0R2RMK1_9BACT</name>
<comment type="caution">
    <text evidence="2">The sequence shown here is derived from an EMBL/GenBank/DDBJ whole genome shotgun (WGS) entry which is preliminary data.</text>
</comment>
<dbReference type="AlphaFoldDB" id="A0A0R2RMK1"/>
<feature type="region of interest" description="Disordered" evidence="1">
    <location>
        <begin position="236"/>
        <end position="256"/>
    </location>
</feature>
<evidence type="ECO:0000256" key="1">
    <source>
        <dbReference type="SAM" id="MobiDB-lite"/>
    </source>
</evidence>
<gene>
    <name evidence="2" type="ORF">ABR82_06020</name>
</gene>
<dbReference type="Proteomes" id="UP000051269">
    <property type="component" value="Unassembled WGS sequence"/>
</dbReference>
<evidence type="ECO:0000313" key="3">
    <source>
        <dbReference type="Proteomes" id="UP000051269"/>
    </source>
</evidence>
<protein>
    <recommendedName>
        <fullName evidence="4">Polymer-forming cytoskeletal protein</fullName>
    </recommendedName>
</protein>
<accession>A0A0R2RMK1</accession>
<evidence type="ECO:0000313" key="2">
    <source>
        <dbReference type="EMBL" id="KRO62144.1"/>
    </source>
</evidence>
<proteinExistence type="predicted"/>
<reference evidence="2 3" key="1">
    <citation type="submission" date="2015-10" db="EMBL/GenBank/DDBJ databases">
        <title>Metagenome-Assembled Genomes uncover a global brackish microbiome.</title>
        <authorList>
            <person name="Hugerth L.W."/>
            <person name="Larsson J."/>
            <person name="Alneberg J."/>
            <person name="Lindh M.V."/>
            <person name="Legrand C."/>
            <person name="Pinhassi J."/>
            <person name="Andersson A.F."/>
        </authorList>
    </citation>
    <scope>NUCLEOTIDE SEQUENCE [LARGE SCALE GENOMIC DNA]</scope>
    <source>
        <strain evidence="2">BACL18 MAG-120507-bin52</strain>
    </source>
</reference>
<evidence type="ECO:0008006" key="4">
    <source>
        <dbReference type="Google" id="ProtNLM"/>
    </source>
</evidence>
<sequence length="256" mass="27222">MAALLSKIEVHCPECGHAQMESENFLSTVCRSCSFYFKSSLAAGGDKKRVKRAMIMKRELACADCGAVQLVAEEAQSSSCLECGRHLELGHREIRGEHLGNLSLEGELLIGPKGNFGGAKGRAARIVLQGRASGFLVGAEWLRVEGQSKIRSGAKGGQLVVQDGASLESGDLLQFDSGEILGELRCGTARFAGALRVGPQGRIVAEKIYFGNLTVETGGRVACFGETHPSVIEAEAEAGRSPEKMRDAVSIRAETN</sequence>
<organism evidence="2 3">
    <name type="scientific">Verrucomicrobia subdivision 6 bacterium BACL9 MAG-120507-bin52</name>
    <dbReference type="NCBI Taxonomy" id="1655590"/>
    <lineage>
        <taxon>Bacteria</taxon>
        <taxon>Pseudomonadati</taxon>
        <taxon>Verrucomicrobiota</taxon>
        <taxon>Verrucomicrobiia</taxon>
        <taxon>Verrucomicrobiales</taxon>
        <taxon>Verrucomicrobia subdivision 6</taxon>
    </lineage>
</organism>
<dbReference type="EMBL" id="LIBO01000124">
    <property type="protein sequence ID" value="KRO62144.1"/>
    <property type="molecule type" value="Genomic_DNA"/>
</dbReference>